<keyword evidence="2" id="KW-0472">Membrane</keyword>
<evidence type="ECO:0000313" key="4">
    <source>
        <dbReference type="Proteomes" id="UP000233837"/>
    </source>
</evidence>
<feature type="region of interest" description="Disordered" evidence="1">
    <location>
        <begin position="173"/>
        <end position="213"/>
    </location>
</feature>
<dbReference type="Proteomes" id="UP000233837">
    <property type="component" value="Unassembled WGS sequence"/>
</dbReference>
<feature type="transmembrane region" description="Helical" evidence="2">
    <location>
        <begin position="83"/>
        <end position="116"/>
    </location>
</feature>
<protein>
    <submittedName>
        <fullName evidence="3">Uncharacterized protein</fullName>
    </submittedName>
</protein>
<evidence type="ECO:0000256" key="1">
    <source>
        <dbReference type="SAM" id="MobiDB-lite"/>
    </source>
</evidence>
<keyword evidence="2" id="KW-1133">Transmembrane helix</keyword>
<gene>
    <name evidence="3" type="ORF">MA16_Dca014214</name>
</gene>
<organism evidence="3 4">
    <name type="scientific">Dendrobium catenatum</name>
    <dbReference type="NCBI Taxonomy" id="906689"/>
    <lineage>
        <taxon>Eukaryota</taxon>
        <taxon>Viridiplantae</taxon>
        <taxon>Streptophyta</taxon>
        <taxon>Embryophyta</taxon>
        <taxon>Tracheophyta</taxon>
        <taxon>Spermatophyta</taxon>
        <taxon>Magnoliopsida</taxon>
        <taxon>Liliopsida</taxon>
        <taxon>Asparagales</taxon>
        <taxon>Orchidaceae</taxon>
        <taxon>Epidendroideae</taxon>
        <taxon>Malaxideae</taxon>
        <taxon>Dendrobiinae</taxon>
        <taxon>Dendrobium</taxon>
    </lineage>
</organism>
<keyword evidence="2" id="KW-0812">Transmembrane</keyword>
<name>A0A2I0VZA8_9ASPA</name>
<proteinExistence type="predicted"/>
<feature type="compositionally biased region" description="Basic and acidic residues" evidence="1">
    <location>
        <begin position="185"/>
        <end position="201"/>
    </location>
</feature>
<reference evidence="3 4" key="1">
    <citation type="journal article" date="2016" name="Sci. Rep.">
        <title>The Dendrobium catenatum Lindl. genome sequence provides insights into polysaccharide synthase, floral development and adaptive evolution.</title>
        <authorList>
            <person name="Zhang G.Q."/>
            <person name="Xu Q."/>
            <person name="Bian C."/>
            <person name="Tsai W.C."/>
            <person name="Yeh C.M."/>
            <person name="Liu K.W."/>
            <person name="Yoshida K."/>
            <person name="Zhang L.S."/>
            <person name="Chang S.B."/>
            <person name="Chen F."/>
            <person name="Shi Y."/>
            <person name="Su Y.Y."/>
            <person name="Zhang Y.Q."/>
            <person name="Chen L.J."/>
            <person name="Yin Y."/>
            <person name="Lin M."/>
            <person name="Huang H."/>
            <person name="Deng H."/>
            <person name="Wang Z.W."/>
            <person name="Zhu S.L."/>
            <person name="Zhao X."/>
            <person name="Deng C."/>
            <person name="Niu S.C."/>
            <person name="Huang J."/>
            <person name="Wang M."/>
            <person name="Liu G.H."/>
            <person name="Yang H.J."/>
            <person name="Xiao X.J."/>
            <person name="Hsiao Y.Y."/>
            <person name="Wu W.L."/>
            <person name="Chen Y.Y."/>
            <person name="Mitsuda N."/>
            <person name="Ohme-Takagi M."/>
            <person name="Luo Y.B."/>
            <person name="Van de Peer Y."/>
            <person name="Liu Z.J."/>
        </authorList>
    </citation>
    <scope>NUCLEOTIDE SEQUENCE [LARGE SCALE GENOMIC DNA]</scope>
    <source>
        <tissue evidence="3">The whole plant</tissue>
    </source>
</reference>
<keyword evidence="4" id="KW-1185">Reference proteome</keyword>
<dbReference type="EMBL" id="KZ503049">
    <property type="protein sequence ID" value="PKU68744.1"/>
    <property type="molecule type" value="Genomic_DNA"/>
</dbReference>
<dbReference type="AlphaFoldDB" id="A0A2I0VZA8"/>
<sequence>MVGKRLCDPGFLDGSFKSRSFLEALAGCSSVGGFSDLKPSSFRGLPSLWISEDEINALALSFIFSLSGFFPSKRPSLDSIRRFVGLFVFFPVYGFACCFWPRLVLLLVFLFFSLLIDCNNYDPFTFRGVNFGSNPELIRVQTCRPYPDSGRQTCQKSELGPDPVGCRVDMTRPDPVLGSAGAETSESRRADGEKGGGRDTRGLAQAGGGNPIF</sequence>
<evidence type="ECO:0000313" key="3">
    <source>
        <dbReference type="EMBL" id="PKU68744.1"/>
    </source>
</evidence>
<accession>A0A2I0VZA8</accession>
<reference evidence="3 4" key="2">
    <citation type="journal article" date="2017" name="Nature">
        <title>The Apostasia genome and the evolution of orchids.</title>
        <authorList>
            <person name="Zhang G.Q."/>
            <person name="Liu K.W."/>
            <person name="Li Z."/>
            <person name="Lohaus R."/>
            <person name="Hsiao Y.Y."/>
            <person name="Niu S.C."/>
            <person name="Wang J.Y."/>
            <person name="Lin Y.C."/>
            <person name="Xu Q."/>
            <person name="Chen L.J."/>
            <person name="Yoshida K."/>
            <person name="Fujiwara S."/>
            <person name="Wang Z.W."/>
            <person name="Zhang Y.Q."/>
            <person name="Mitsuda N."/>
            <person name="Wang M."/>
            <person name="Liu G.H."/>
            <person name="Pecoraro L."/>
            <person name="Huang H.X."/>
            <person name="Xiao X.J."/>
            <person name="Lin M."/>
            <person name="Wu X.Y."/>
            <person name="Wu W.L."/>
            <person name="Chen Y.Y."/>
            <person name="Chang S.B."/>
            <person name="Sakamoto S."/>
            <person name="Ohme-Takagi M."/>
            <person name="Yagi M."/>
            <person name="Zeng S.J."/>
            <person name="Shen C.Y."/>
            <person name="Yeh C.M."/>
            <person name="Luo Y.B."/>
            <person name="Tsai W.C."/>
            <person name="Van de Peer Y."/>
            <person name="Liu Z.J."/>
        </authorList>
    </citation>
    <scope>NUCLEOTIDE SEQUENCE [LARGE SCALE GENOMIC DNA]</scope>
    <source>
        <tissue evidence="3">The whole plant</tissue>
    </source>
</reference>
<evidence type="ECO:0000256" key="2">
    <source>
        <dbReference type="SAM" id="Phobius"/>
    </source>
</evidence>